<proteinExistence type="predicted"/>
<comment type="caution">
    <text evidence="1">The sequence shown here is derived from an EMBL/GenBank/DDBJ whole genome shotgun (WGS) entry which is preliminary data.</text>
</comment>
<sequence length="122" mass="12529">MPPAPRLPLRHGRPQLRRFDRSRLLRSQNPTVLLDVTNVVVVTTGTDTVDVADAVSVDGGAVAVTVSDAEGVDVRGADADAVVVEAPLPEVTVTVAVTVVVPDEGVGETVVQMGTGPKIIGG</sequence>
<accession>A0A1M2VW97</accession>
<organism evidence="1 2">
    <name type="scientific">Trametes pubescens</name>
    <name type="common">White-rot fungus</name>
    <dbReference type="NCBI Taxonomy" id="154538"/>
    <lineage>
        <taxon>Eukaryota</taxon>
        <taxon>Fungi</taxon>
        <taxon>Dikarya</taxon>
        <taxon>Basidiomycota</taxon>
        <taxon>Agaricomycotina</taxon>
        <taxon>Agaricomycetes</taxon>
        <taxon>Polyporales</taxon>
        <taxon>Polyporaceae</taxon>
        <taxon>Trametes</taxon>
    </lineage>
</organism>
<gene>
    <name evidence="1" type="ORF">TRAPUB_11663</name>
</gene>
<reference evidence="1 2" key="1">
    <citation type="submission" date="2016-10" db="EMBL/GenBank/DDBJ databases">
        <title>Genome sequence of the basidiomycete white-rot fungus Trametes pubescens.</title>
        <authorList>
            <person name="Makela M.R."/>
            <person name="Granchi Z."/>
            <person name="Peng M."/>
            <person name="De Vries R.P."/>
            <person name="Grigoriev I."/>
            <person name="Riley R."/>
            <person name="Hilden K."/>
        </authorList>
    </citation>
    <scope>NUCLEOTIDE SEQUENCE [LARGE SCALE GENOMIC DNA]</scope>
    <source>
        <strain evidence="1 2">FBCC735</strain>
    </source>
</reference>
<evidence type="ECO:0000313" key="2">
    <source>
        <dbReference type="Proteomes" id="UP000184267"/>
    </source>
</evidence>
<dbReference type="Proteomes" id="UP000184267">
    <property type="component" value="Unassembled WGS sequence"/>
</dbReference>
<dbReference type="AlphaFoldDB" id="A0A1M2VW97"/>
<evidence type="ECO:0000313" key="1">
    <source>
        <dbReference type="EMBL" id="OJT11802.1"/>
    </source>
</evidence>
<dbReference type="EMBL" id="MNAD01000574">
    <property type="protein sequence ID" value="OJT11802.1"/>
    <property type="molecule type" value="Genomic_DNA"/>
</dbReference>
<name>A0A1M2VW97_TRAPU</name>
<protein>
    <submittedName>
        <fullName evidence="1">Uncharacterized protein</fullName>
    </submittedName>
</protein>
<keyword evidence="2" id="KW-1185">Reference proteome</keyword>